<evidence type="ECO:0000313" key="2">
    <source>
        <dbReference type="EMBL" id="EPJ34613.1"/>
    </source>
</evidence>
<evidence type="ECO:0008006" key="4">
    <source>
        <dbReference type="Google" id="ProtNLM"/>
    </source>
</evidence>
<feature type="region of interest" description="Disordered" evidence="1">
    <location>
        <begin position="42"/>
        <end position="89"/>
    </location>
</feature>
<name>S4M5W1_9ACTN</name>
<dbReference type="SUPFAM" id="SSF50621">
    <property type="entry name" value="Alanine racemase C-terminal domain-like"/>
    <property type="match status" value="1"/>
</dbReference>
<protein>
    <recommendedName>
        <fullName evidence="4">Diaminopimelate decarboxylase</fullName>
    </recommendedName>
</protein>
<comment type="caution">
    <text evidence="2">The sequence shown here is derived from an EMBL/GenBank/DDBJ whole genome shotgun (WGS) entry which is preliminary data.</text>
</comment>
<sequence>MPVPDLRAGDRVVFSLAGAYAWNISHHDFLMHPRPGFHFLSAGTPAPEPLARGPAPAGRVRRARVGSGGRGLEPADAAGRDASGHGQGR</sequence>
<dbReference type="HOGENOM" id="CLU_2453209_0_0_11"/>
<gene>
    <name evidence="2" type="ORF">STAFG_8340</name>
</gene>
<dbReference type="AlphaFoldDB" id="S4M5W1"/>
<keyword evidence="3" id="KW-1185">Reference proteome</keyword>
<evidence type="ECO:0000256" key="1">
    <source>
        <dbReference type="SAM" id="MobiDB-lite"/>
    </source>
</evidence>
<dbReference type="InterPro" id="IPR009006">
    <property type="entry name" value="Ala_racemase/Decarboxylase_C"/>
</dbReference>
<accession>S4M5W1</accession>
<evidence type="ECO:0000313" key="3">
    <source>
        <dbReference type="Proteomes" id="UP000015001"/>
    </source>
</evidence>
<dbReference type="Proteomes" id="UP000015001">
    <property type="component" value="Unassembled WGS sequence"/>
</dbReference>
<organism evidence="2 3">
    <name type="scientific">Streptomyces afghaniensis 772</name>
    <dbReference type="NCBI Taxonomy" id="1283301"/>
    <lineage>
        <taxon>Bacteria</taxon>
        <taxon>Bacillati</taxon>
        <taxon>Actinomycetota</taxon>
        <taxon>Actinomycetes</taxon>
        <taxon>Kitasatosporales</taxon>
        <taxon>Streptomycetaceae</taxon>
        <taxon>Streptomyces</taxon>
    </lineage>
</organism>
<feature type="compositionally biased region" description="Low complexity" evidence="1">
    <location>
        <begin position="49"/>
        <end position="58"/>
    </location>
</feature>
<reference evidence="2 3" key="1">
    <citation type="submission" date="2013-02" db="EMBL/GenBank/DDBJ databases">
        <title>Draft Genome Sequence of Streptomyces afghaniensis, Which Produces Compounds of the Julimycin B-Complex.</title>
        <authorList>
            <person name="Gruening B.A."/>
            <person name="Praeg A."/>
            <person name="Erxleben A."/>
            <person name="Guenther S."/>
            <person name="Fiedler H.-P."/>
            <person name="Goodfellow M."/>
            <person name="Mueller M."/>
        </authorList>
    </citation>
    <scope>NUCLEOTIDE SEQUENCE [LARGE SCALE GENOMIC DNA]</scope>
    <source>
        <strain evidence="2 3">772</strain>
    </source>
</reference>
<proteinExistence type="predicted"/>
<dbReference type="GO" id="GO:0003824">
    <property type="term" value="F:catalytic activity"/>
    <property type="evidence" value="ECO:0007669"/>
    <property type="project" value="InterPro"/>
</dbReference>
<dbReference type="Gene3D" id="2.40.37.10">
    <property type="entry name" value="Lyase, Ornithine Decarboxylase, Chain A, domain 1"/>
    <property type="match status" value="1"/>
</dbReference>
<dbReference type="EMBL" id="AOPY01001688">
    <property type="protein sequence ID" value="EPJ34613.1"/>
    <property type="molecule type" value="Genomic_DNA"/>
</dbReference>